<evidence type="ECO:0000256" key="1">
    <source>
        <dbReference type="ARBA" id="ARBA00009437"/>
    </source>
</evidence>
<organism evidence="6 7">
    <name type="scientific">Klebsiella aerogenes (strain ATCC 13048 / DSM 30053 / CCUG 1429 / JCM 1235 / KCTC 2190 / NBRC 13534 / NCIMB 10102 / NCTC 10006 / CDC 819-56)</name>
    <name type="common">Enterobacter aerogenes</name>
    <dbReference type="NCBI Taxonomy" id="1028307"/>
    <lineage>
        <taxon>Bacteria</taxon>
        <taxon>Pseudomonadati</taxon>
        <taxon>Pseudomonadota</taxon>
        <taxon>Gammaproteobacteria</taxon>
        <taxon>Enterobacterales</taxon>
        <taxon>Enterobacteriaceae</taxon>
        <taxon>Klebsiella/Raoultella group</taxon>
        <taxon>Klebsiella</taxon>
    </lineage>
</organism>
<keyword evidence="3" id="KW-0238">DNA-binding</keyword>
<dbReference type="PRINTS" id="PR00039">
    <property type="entry name" value="HTHLYSR"/>
</dbReference>
<keyword evidence="4" id="KW-0804">Transcription</keyword>
<name>A0A0H3FSR6_KLEAK</name>
<evidence type="ECO:0000313" key="6">
    <source>
        <dbReference type="EMBL" id="AEG97485.1"/>
    </source>
</evidence>
<dbReference type="EMBL" id="CP002824">
    <property type="protein sequence ID" value="AEG97485.1"/>
    <property type="molecule type" value="Genomic_DNA"/>
</dbReference>
<evidence type="ECO:0000259" key="5">
    <source>
        <dbReference type="PROSITE" id="PS50931"/>
    </source>
</evidence>
<evidence type="ECO:0000256" key="3">
    <source>
        <dbReference type="ARBA" id="ARBA00023125"/>
    </source>
</evidence>
<dbReference type="GeneID" id="93310750"/>
<dbReference type="SUPFAM" id="SSF46785">
    <property type="entry name" value="Winged helix' DNA-binding domain"/>
    <property type="match status" value="1"/>
</dbReference>
<sequence length="296" mass="32911">MDYRQLQAFTVLAEELHFGRAAQRLHITQPALTQQIKSFENALELRLFTRDRRNVALTAEGQFLLAEARMILGHCDKFRENARSLRQGRKGQLKIGYVGSAIFDPALSVLIGNYRQRKPEADLLIEEHNVNDLITGLLSETVDLAFIRSPGAQYDELESLDIATRPLVAVVPRHHPLASRRAIPLAALAEETFFIQQDPCGVGLGWSAISACRQAGFTPRKIQYSRDVSTAIGQVSMGMGVTLVPETQSAMLVSEVSYCLLEETFAVTTLTLCWRRESRNGLLGDFIAGARELLGR</sequence>
<dbReference type="InterPro" id="IPR036388">
    <property type="entry name" value="WH-like_DNA-bd_sf"/>
</dbReference>
<dbReference type="OrthoDB" id="6804990at2"/>
<proteinExistence type="inferred from homology"/>
<evidence type="ECO:0000256" key="2">
    <source>
        <dbReference type="ARBA" id="ARBA00023015"/>
    </source>
</evidence>
<gene>
    <name evidence="6" type="ordered locus">EAE_12855</name>
</gene>
<dbReference type="GO" id="GO:0003700">
    <property type="term" value="F:DNA-binding transcription factor activity"/>
    <property type="evidence" value="ECO:0007669"/>
    <property type="project" value="InterPro"/>
</dbReference>
<dbReference type="Pfam" id="PF00126">
    <property type="entry name" value="HTH_1"/>
    <property type="match status" value="1"/>
</dbReference>
<dbReference type="eggNOG" id="COG0583">
    <property type="taxonomic scope" value="Bacteria"/>
</dbReference>
<dbReference type="Proteomes" id="UP000008881">
    <property type="component" value="Chromosome"/>
</dbReference>
<dbReference type="RefSeq" id="WP_015704602.1">
    <property type="nucleotide sequence ID" value="NC_015663.1"/>
</dbReference>
<dbReference type="CDD" id="cd08414">
    <property type="entry name" value="PBP2_LTTR_aromatics_like"/>
    <property type="match status" value="1"/>
</dbReference>
<dbReference type="PROSITE" id="PS50931">
    <property type="entry name" value="HTH_LYSR"/>
    <property type="match status" value="1"/>
</dbReference>
<dbReference type="PANTHER" id="PTHR30346:SF28">
    <property type="entry name" value="HTH-TYPE TRANSCRIPTIONAL REGULATOR CYNR"/>
    <property type="match status" value="1"/>
</dbReference>
<dbReference type="Gene3D" id="1.10.10.10">
    <property type="entry name" value="Winged helix-like DNA-binding domain superfamily/Winged helix DNA-binding domain"/>
    <property type="match status" value="1"/>
</dbReference>
<dbReference type="GO" id="GO:0003677">
    <property type="term" value="F:DNA binding"/>
    <property type="evidence" value="ECO:0007669"/>
    <property type="project" value="UniProtKB-KW"/>
</dbReference>
<evidence type="ECO:0000313" key="7">
    <source>
        <dbReference type="Proteomes" id="UP000008881"/>
    </source>
</evidence>
<protein>
    <submittedName>
        <fullName evidence="6">LysR family transcriptional regulator</fullName>
    </submittedName>
</protein>
<dbReference type="HOGENOM" id="CLU_039613_6_4_6"/>
<dbReference type="Pfam" id="PF03466">
    <property type="entry name" value="LysR_substrate"/>
    <property type="match status" value="1"/>
</dbReference>
<evidence type="ECO:0000256" key="4">
    <source>
        <dbReference type="ARBA" id="ARBA00023163"/>
    </source>
</evidence>
<dbReference type="SUPFAM" id="SSF53850">
    <property type="entry name" value="Periplasmic binding protein-like II"/>
    <property type="match status" value="1"/>
</dbReference>
<reference evidence="6 7" key="1">
    <citation type="journal article" date="2012" name="J. Bacteriol.">
        <title>Complete genome sequence of Enterobacter aerogenes KCTC 2190.</title>
        <authorList>
            <person name="Shin S.H."/>
            <person name="Kim S."/>
            <person name="Kim J.Y."/>
            <person name="Lee S."/>
            <person name="Um Y."/>
            <person name="Oh M.K."/>
            <person name="Kim Y.R."/>
            <person name="Lee J."/>
            <person name="Yang K.S."/>
        </authorList>
    </citation>
    <scope>NUCLEOTIDE SEQUENCE [LARGE SCALE GENOMIC DNA]</scope>
    <source>
        <strain evidence="6 7">KCTC 2190</strain>
    </source>
</reference>
<accession>A0A0H3FSR6</accession>
<comment type="similarity">
    <text evidence="1">Belongs to the LysR transcriptional regulatory family.</text>
</comment>
<feature type="domain" description="HTH lysR-type" evidence="5">
    <location>
        <begin position="1"/>
        <end position="58"/>
    </location>
</feature>
<dbReference type="GO" id="GO:0032993">
    <property type="term" value="C:protein-DNA complex"/>
    <property type="evidence" value="ECO:0007669"/>
    <property type="project" value="TreeGrafter"/>
</dbReference>
<dbReference type="InterPro" id="IPR000847">
    <property type="entry name" value="LysR_HTH_N"/>
</dbReference>
<dbReference type="PATRIC" id="fig|1028307.3.peg.2563"/>
<dbReference type="Gene3D" id="3.40.190.10">
    <property type="entry name" value="Periplasmic binding protein-like II"/>
    <property type="match status" value="2"/>
</dbReference>
<dbReference type="FunFam" id="1.10.10.10:FF:000001">
    <property type="entry name" value="LysR family transcriptional regulator"/>
    <property type="match status" value="1"/>
</dbReference>
<dbReference type="InterPro" id="IPR005119">
    <property type="entry name" value="LysR_subst-bd"/>
</dbReference>
<dbReference type="InterPro" id="IPR036390">
    <property type="entry name" value="WH_DNA-bd_sf"/>
</dbReference>
<dbReference type="AlphaFoldDB" id="A0A0H3FSR6"/>
<dbReference type="KEGG" id="eae:EAE_12855"/>
<keyword evidence="7" id="KW-1185">Reference proteome</keyword>
<dbReference type="PANTHER" id="PTHR30346">
    <property type="entry name" value="TRANSCRIPTIONAL DUAL REGULATOR HCAR-RELATED"/>
    <property type="match status" value="1"/>
</dbReference>
<keyword evidence="2" id="KW-0805">Transcription regulation</keyword>